<sequence>MPERNNSRYLRACRPAALLWENRRRPSGFKSHFSLLGLAVFLLLLCPAPSAAVPEAQLPAVFDSTILPFFTTQFKTGTMLGAGGVAIHYAKREISGEQAALVIVDGRTEYTTKYAELFYDLRDMPWSFYIYDHRGQGLSGRLLRDYQKGDVERFSNYVADLKEFIQTVVKKKPHKRLFILAHSMGGTIAIIYSIENPGILSGMILCSPMLQINTAPYPNELARLLTAGITDLGGGGFYVFGGGPYNPAKAFVGNDLTHSAARFALNKKLLHKFPADELGSPTFKWLYESFEGMKKANAGAGKLRMPILVLEGGADTVVGRKAESDFCAQAPDCVVARFPGGRHELMMEKDSIRNLVLKRIKEFITAH</sequence>
<gene>
    <name evidence="2" type="ORF">MNBD_DELTA03-1509</name>
</gene>
<reference evidence="2" key="1">
    <citation type="submission" date="2018-06" db="EMBL/GenBank/DDBJ databases">
        <authorList>
            <person name="Zhirakovskaya E."/>
        </authorList>
    </citation>
    <scope>NUCLEOTIDE SEQUENCE</scope>
</reference>
<dbReference type="InterPro" id="IPR029058">
    <property type="entry name" value="AB_hydrolase_fold"/>
</dbReference>
<feature type="domain" description="Serine aminopeptidase S33" evidence="1">
    <location>
        <begin position="98"/>
        <end position="350"/>
    </location>
</feature>
<name>A0A3B0VQU3_9ZZZZ</name>
<dbReference type="EC" id="3.1.1.5" evidence="2"/>
<evidence type="ECO:0000313" key="2">
    <source>
        <dbReference type="EMBL" id="VAW40797.1"/>
    </source>
</evidence>
<keyword evidence="2" id="KW-0378">Hydrolase</keyword>
<dbReference type="PANTHER" id="PTHR11614">
    <property type="entry name" value="PHOSPHOLIPASE-RELATED"/>
    <property type="match status" value="1"/>
</dbReference>
<dbReference type="AlphaFoldDB" id="A0A3B0VQU3"/>
<dbReference type="Pfam" id="PF12146">
    <property type="entry name" value="Hydrolase_4"/>
    <property type="match status" value="1"/>
</dbReference>
<protein>
    <submittedName>
        <fullName evidence="2">Lysophospholipase L2</fullName>
        <ecNumber evidence="2">3.1.1.5</ecNumber>
    </submittedName>
</protein>
<dbReference type="InterPro" id="IPR051044">
    <property type="entry name" value="MAG_DAG_Lipase"/>
</dbReference>
<dbReference type="Gene3D" id="3.40.50.1820">
    <property type="entry name" value="alpha/beta hydrolase"/>
    <property type="match status" value="1"/>
</dbReference>
<dbReference type="SUPFAM" id="SSF53474">
    <property type="entry name" value="alpha/beta-Hydrolases"/>
    <property type="match status" value="1"/>
</dbReference>
<dbReference type="GO" id="GO:0004622">
    <property type="term" value="F:phosphatidylcholine lysophospholipase activity"/>
    <property type="evidence" value="ECO:0007669"/>
    <property type="project" value="UniProtKB-EC"/>
</dbReference>
<proteinExistence type="predicted"/>
<dbReference type="EMBL" id="UOEX01000354">
    <property type="protein sequence ID" value="VAW40797.1"/>
    <property type="molecule type" value="Genomic_DNA"/>
</dbReference>
<evidence type="ECO:0000259" key="1">
    <source>
        <dbReference type="Pfam" id="PF12146"/>
    </source>
</evidence>
<organism evidence="2">
    <name type="scientific">hydrothermal vent metagenome</name>
    <dbReference type="NCBI Taxonomy" id="652676"/>
    <lineage>
        <taxon>unclassified sequences</taxon>
        <taxon>metagenomes</taxon>
        <taxon>ecological metagenomes</taxon>
    </lineage>
</organism>
<accession>A0A3B0VQU3</accession>
<dbReference type="InterPro" id="IPR022742">
    <property type="entry name" value="Hydrolase_4"/>
</dbReference>